<dbReference type="Gene3D" id="1.25.40.20">
    <property type="entry name" value="Ankyrin repeat-containing domain"/>
    <property type="match status" value="1"/>
</dbReference>
<dbReference type="EMBL" id="ASPP01003786">
    <property type="protein sequence ID" value="ETO32972.1"/>
    <property type="molecule type" value="Genomic_DNA"/>
</dbReference>
<evidence type="ECO:0000313" key="2">
    <source>
        <dbReference type="EMBL" id="ETO32972.1"/>
    </source>
</evidence>
<keyword evidence="1" id="KW-1133">Transmembrane helix</keyword>
<evidence type="ECO:0000256" key="1">
    <source>
        <dbReference type="SAM" id="Phobius"/>
    </source>
</evidence>
<feature type="transmembrane region" description="Helical" evidence="1">
    <location>
        <begin position="242"/>
        <end position="259"/>
    </location>
</feature>
<dbReference type="InterPro" id="IPR036770">
    <property type="entry name" value="Ankyrin_rpt-contain_sf"/>
</dbReference>
<accession>X6P5T3</accession>
<dbReference type="AlphaFoldDB" id="X6P5T3"/>
<evidence type="ECO:0000313" key="3">
    <source>
        <dbReference type="Proteomes" id="UP000023152"/>
    </source>
</evidence>
<keyword evidence="1" id="KW-0472">Membrane</keyword>
<protein>
    <submittedName>
        <fullName evidence="2">Uncharacterized protein</fullName>
    </submittedName>
</protein>
<gene>
    <name evidence="2" type="ORF">RFI_04135</name>
</gene>
<reference evidence="2 3" key="1">
    <citation type="journal article" date="2013" name="Curr. Biol.">
        <title>The Genome of the Foraminiferan Reticulomyxa filosa.</title>
        <authorList>
            <person name="Glockner G."/>
            <person name="Hulsmann N."/>
            <person name="Schleicher M."/>
            <person name="Noegel A.A."/>
            <person name="Eichinger L."/>
            <person name="Gallinger C."/>
            <person name="Pawlowski J."/>
            <person name="Sierra R."/>
            <person name="Euteneuer U."/>
            <person name="Pillet L."/>
            <person name="Moustafa A."/>
            <person name="Platzer M."/>
            <person name="Groth M."/>
            <person name="Szafranski K."/>
            <person name="Schliwa M."/>
        </authorList>
    </citation>
    <scope>NUCLEOTIDE SEQUENCE [LARGE SCALE GENOMIC DNA]</scope>
</reference>
<keyword evidence="1" id="KW-0812">Transmembrane</keyword>
<comment type="caution">
    <text evidence="2">The sequence shown here is derived from an EMBL/GenBank/DDBJ whole genome shotgun (WGS) entry which is preliminary data.</text>
</comment>
<keyword evidence="3" id="KW-1185">Reference proteome</keyword>
<name>X6P5T3_RETFI</name>
<sequence>MIAFGVVHSSLTVADRSLYLSIFAAVTNMVFQSVRMILEARTVHETWIEYMLNCVMARVDWTPYLHEIDEVRLKAQFRGTDKIHKIDYNEMGVWKLCAWFGSTMDYDFSEISIEFNFCNMHIYKYMYTYIKLAASVLLLDQGTSQEWMEIHMSKACGLVGVHALIQLLQACKKRVVLKDIDDPGKFPWQSCINLTAKQGRDIRIGAYAYMISNAQPLLIALLNSGFDPEGRIFRLLLRNGTYTYTYMYMWFFFFFNLNISEIKTTTTTTTTTTTDIDPNLLDENGQSVVFHLVEQMNHKGLEKLFEISKKKKRRVFLNFTDRNGFTPLYYALQVHQQERLRFHKRQQQARYEQRPVIDTPDTDTNVNLPSGRVAVDLLVPHSRSLSLTSRRSSTTMMSNKPEVSSWIYEILLKNAADPNVMCHDRSPLSFALQEREREVDRNFCVPKQTKKENMCIYTYIYIYIYVYNNNN</sequence>
<dbReference type="Proteomes" id="UP000023152">
    <property type="component" value="Unassembled WGS sequence"/>
</dbReference>
<dbReference type="SUPFAM" id="SSF48403">
    <property type="entry name" value="Ankyrin repeat"/>
    <property type="match status" value="1"/>
</dbReference>
<proteinExistence type="predicted"/>
<organism evidence="2 3">
    <name type="scientific">Reticulomyxa filosa</name>
    <dbReference type="NCBI Taxonomy" id="46433"/>
    <lineage>
        <taxon>Eukaryota</taxon>
        <taxon>Sar</taxon>
        <taxon>Rhizaria</taxon>
        <taxon>Retaria</taxon>
        <taxon>Foraminifera</taxon>
        <taxon>Monothalamids</taxon>
        <taxon>Reticulomyxidae</taxon>
        <taxon>Reticulomyxa</taxon>
    </lineage>
</organism>